<organism evidence="2 3">
    <name type="scientific">Lentibacillus kapialis</name>
    <dbReference type="NCBI Taxonomy" id="340214"/>
    <lineage>
        <taxon>Bacteria</taxon>
        <taxon>Bacillati</taxon>
        <taxon>Bacillota</taxon>
        <taxon>Bacilli</taxon>
        <taxon>Bacillales</taxon>
        <taxon>Bacillaceae</taxon>
        <taxon>Lentibacillus</taxon>
    </lineage>
</organism>
<dbReference type="Gene3D" id="3.40.630.30">
    <property type="match status" value="1"/>
</dbReference>
<comment type="caution">
    <text evidence="2">The sequence shown here is derived from an EMBL/GenBank/DDBJ whole genome shotgun (WGS) entry which is preliminary data.</text>
</comment>
<dbReference type="AlphaFoldDB" id="A0A917UXY2"/>
<dbReference type="RefSeq" id="WP_268238653.1">
    <property type="nucleotide sequence ID" value="NZ_BMNQ01000016.1"/>
</dbReference>
<accession>A0A917UXY2</accession>
<keyword evidence="3" id="KW-1185">Reference proteome</keyword>
<reference evidence="2" key="1">
    <citation type="journal article" date="2014" name="Int. J. Syst. Evol. Microbiol.">
        <title>Complete genome sequence of Corynebacterium casei LMG S-19264T (=DSM 44701T), isolated from a smear-ripened cheese.</title>
        <authorList>
            <consortium name="US DOE Joint Genome Institute (JGI-PGF)"/>
            <person name="Walter F."/>
            <person name="Albersmeier A."/>
            <person name="Kalinowski J."/>
            <person name="Ruckert C."/>
        </authorList>
    </citation>
    <scope>NUCLEOTIDE SEQUENCE</scope>
    <source>
        <strain evidence="2">JCM 12580</strain>
    </source>
</reference>
<dbReference type="EMBL" id="BMNQ01000016">
    <property type="protein sequence ID" value="GGJ93694.1"/>
    <property type="molecule type" value="Genomic_DNA"/>
</dbReference>
<sequence>MEKPTFEDIETIGYIVEENAQYRHYHYPEMLIRYDSNFIEFKQMPSLEEFRYTEDFL</sequence>
<dbReference type="InterPro" id="IPR040549">
    <property type="entry name" value="DUF5613"/>
</dbReference>
<reference evidence="2" key="2">
    <citation type="submission" date="2020-09" db="EMBL/GenBank/DDBJ databases">
        <authorList>
            <person name="Sun Q."/>
            <person name="Ohkuma M."/>
        </authorList>
    </citation>
    <scope>NUCLEOTIDE SEQUENCE</scope>
    <source>
        <strain evidence="2">JCM 12580</strain>
    </source>
</reference>
<evidence type="ECO:0000313" key="2">
    <source>
        <dbReference type="EMBL" id="GGJ93694.1"/>
    </source>
</evidence>
<protein>
    <recommendedName>
        <fullName evidence="1">DUF5613 domain-containing protein</fullName>
    </recommendedName>
</protein>
<dbReference type="Pfam" id="PF18467">
    <property type="entry name" value="DUF5613"/>
    <property type="match status" value="1"/>
</dbReference>
<feature type="domain" description="DUF5613" evidence="1">
    <location>
        <begin position="5"/>
        <end position="55"/>
    </location>
</feature>
<evidence type="ECO:0000313" key="3">
    <source>
        <dbReference type="Proteomes" id="UP000658382"/>
    </source>
</evidence>
<dbReference type="Proteomes" id="UP000658382">
    <property type="component" value="Unassembled WGS sequence"/>
</dbReference>
<name>A0A917UXY2_9BACI</name>
<evidence type="ECO:0000259" key="1">
    <source>
        <dbReference type="Pfam" id="PF18467"/>
    </source>
</evidence>
<gene>
    <name evidence="2" type="ORF">GCM10007063_15290</name>
</gene>
<proteinExistence type="predicted"/>